<comment type="similarity">
    <text evidence="1">Belongs to the peptidase C2 family.</text>
</comment>
<dbReference type="InterPro" id="IPR022684">
    <property type="entry name" value="Calpain_cysteine_protease"/>
</dbReference>
<dbReference type="Pfam" id="PF00648">
    <property type="entry name" value="Peptidase_C2"/>
    <property type="match status" value="1"/>
</dbReference>
<evidence type="ECO:0000256" key="1">
    <source>
        <dbReference type="ARBA" id="ARBA00007623"/>
    </source>
</evidence>
<dbReference type="Proteomes" id="UP000688137">
    <property type="component" value="Unassembled WGS sequence"/>
</dbReference>
<accession>A0A8S1PUT5</accession>
<protein>
    <recommendedName>
        <fullName evidence="7">Calpain catalytic domain-containing protein</fullName>
    </recommendedName>
</protein>
<evidence type="ECO:0000256" key="5">
    <source>
        <dbReference type="PIRSR" id="PIRSR622684-1"/>
    </source>
</evidence>
<sequence>MKEFMPLMNLSSDRNFKKGKDITWKRPNQFLQPGSINLFDSNIQCILNKVNLLFLSFLSILAPFKSRNYSQIKIINKAFMEFKCVQMDFGKKLLWMIIFLAVQVQYSQEKIEINYRCFCWKKLMLNYLGLLHVLDKFQQIIKQCVQENNQNFQFECCTLRDLIEVLINILLEMKKNFKQQYILATSSLKKDQQHYYAIFDIQKVTESDGIPDIIIKIRNTWTKKQWTKDWSYYSVKWTPELRQRQLSKKDEMFWKNDGIFWMSIKDFLTEFSEVCELLSIMKIKNLVHIKKRLNLKSITQKGQGQISPKMQSIKKFLLGNQNQFNYNLQIQAKLTHKNNVYILSQYEQQYYIHQQLINILIFYQFILYSQCLIGQRSSQTILQIKAQNQDLQQYYLIQVLRYLNRFFLKLILIGKYGCQNGRNLILKDKEINSLHQILI</sequence>
<keyword evidence="4" id="KW-0788">Thiol protease</keyword>
<evidence type="ECO:0000256" key="4">
    <source>
        <dbReference type="ARBA" id="ARBA00022807"/>
    </source>
</evidence>
<keyword evidence="2" id="KW-0645">Protease</keyword>
<organism evidence="8 9">
    <name type="scientific">Paramecium primaurelia</name>
    <dbReference type="NCBI Taxonomy" id="5886"/>
    <lineage>
        <taxon>Eukaryota</taxon>
        <taxon>Sar</taxon>
        <taxon>Alveolata</taxon>
        <taxon>Ciliophora</taxon>
        <taxon>Intramacronucleata</taxon>
        <taxon>Oligohymenophorea</taxon>
        <taxon>Peniculida</taxon>
        <taxon>Parameciidae</taxon>
        <taxon>Paramecium</taxon>
    </lineage>
</organism>
<reference evidence="8" key="1">
    <citation type="submission" date="2021-01" db="EMBL/GenBank/DDBJ databases">
        <authorList>
            <consortium name="Genoscope - CEA"/>
            <person name="William W."/>
        </authorList>
    </citation>
    <scope>NUCLEOTIDE SEQUENCE</scope>
</reference>
<evidence type="ECO:0000256" key="3">
    <source>
        <dbReference type="ARBA" id="ARBA00022801"/>
    </source>
</evidence>
<feature type="domain" description="Calpain catalytic" evidence="7">
    <location>
        <begin position="194"/>
        <end position="274"/>
    </location>
</feature>
<evidence type="ECO:0000313" key="8">
    <source>
        <dbReference type="EMBL" id="CAD8107077.1"/>
    </source>
</evidence>
<dbReference type="GO" id="GO:0004198">
    <property type="term" value="F:calcium-dependent cysteine-type endopeptidase activity"/>
    <property type="evidence" value="ECO:0007669"/>
    <property type="project" value="InterPro"/>
</dbReference>
<evidence type="ECO:0000259" key="7">
    <source>
        <dbReference type="PROSITE" id="PS50203"/>
    </source>
</evidence>
<evidence type="ECO:0000313" key="9">
    <source>
        <dbReference type="Proteomes" id="UP000688137"/>
    </source>
</evidence>
<keyword evidence="3" id="KW-0378">Hydrolase</keyword>
<dbReference type="GO" id="GO:0006508">
    <property type="term" value="P:proteolysis"/>
    <property type="evidence" value="ECO:0007669"/>
    <property type="project" value="UniProtKB-KW"/>
</dbReference>
<dbReference type="EMBL" id="CAJJDM010000135">
    <property type="protein sequence ID" value="CAD8107077.1"/>
    <property type="molecule type" value="Genomic_DNA"/>
</dbReference>
<gene>
    <name evidence="8" type="ORF">PPRIM_AZ9-3.1.T1320135</name>
</gene>
<keyword evidence="9" id="KW-1185">Reference proteome</keyword>
<dbReference type="InterPro" id="IPR001300">
    <property type="entry name" value="Peptidase_C2_calpain_cat"/>
</dbReference>
<dbReference type="AlphaFoldDB" id="A0A8S1PUT5"/>
<evidence type="ECO:0000256" key="6">
    <source>
        <dbReference type="PROSITE-ProRule" id="PRU00239"/>
    </source>
</evidence>
<feature type="active site" evidence="5">
    <location>
        <position position="219"/>
    </location>
</feature>
<comment type="caution">
    <text evidence="8">The sequence shown here is derived from an EMBL/GenBank/DDBJ whole genome shotgun (WGS) entry which is preliminary data.</text>
</comment>
<evidence type="ECO:0000256" key="2">
    <source>
        <dbReference type="ARBA" id="ARBA00022670"/>
    </source>
</evidence>
<dbReference type="PROSITE" id="PS50203">
    <property type="entry name" value="CALPAIN_CAT"/>
    <property type="match status" value="1"/>
</dbReference>
<name>A0A8S1PUT5_PARPR</name>
<dbReference type="PANTHER" id="PTHR10183:SF379">
    <property type="entry name" value="CALPAIN-5"/>
    <property type="match status" value="1"/>
</dbReference>
<proteinExistence type="inferred from homology"/>
<comment type="caution">
    <text evidence="6">Lacks conserved residue(s) required for the propagation of feature annotation.</text>
</comment>
<dbReference type="PANTHER" id="PTHR10183">
    <property type="entry name" value="CALPAIN"/>
    <property type="match status" value="1"/>
</dbReference>
<feature type="active site" evidence="5">
    <location>
        <position position="194"/>
    </location>
</feature>